<keyword evidence="2" id="KW-1185">Reference proteome</keyword>
<accession>A0A410H1V2</accession>
<evidence type="ECO:0000313" key="1">
    <source>
        <dbReference type="EMBL" id="QAB14874.1"/>
    </source>
</evidence>
<organism evidence="1 2">
    <name type="scientific">Hydrogenovibrio thermophilus</name>
    <dbReference type="NCBI Taxonomy" id="265883"/>
    <lineage>
        <taxon>Bacteria</taxon>
        <taxon>Pseudomonadati</taxon>
        <taxon>Pseudomonadota</taxon>
        <taxon>Gammaproteobacteria</taxon>
        <taxon>Thiotrichales</taxon>
        <taxon>Piscirickettsiaceae</taxon>
        <taxon>Hydrogenovibrio</taxon>
    </lineage>
</organism>
<dbReference type="KEGG" id="htr:EPV75_03875"/>
<dbReference type="EMBL" id="CP035033">
    <property type="protein sequence ID" value="QAB14874.1"/>
    <property type="molecule type" value="Genomic_DNA"/>
</dbReference>
<protein>
    <submittedName>
        <fullName evidence="1">Uncharacterized protein</fullName>
    </submittedName>
</protein>
<dbReference type="AlphaFoldDB" id="A0A410H1V2"/>
<dbReference type="RefSeq" id="WP_128384525.1">
    <property type="nucleotide sequence ID" value="NZ_CP035033.1"/>
</dbReference>
<name>A0A410H1V2_9GAMM</name>
<sequence length="526" mass="61011">MMRYSLFLRDEGFDVVDLEATERDHLATASLTWEPQAIRDLLGEFEPSHGLALVLDFSDESMHYEWVPKLFPWERPALEKRLKSRFEKSAFVHAHWLPVFQKNAEGREEQLILLANASHSPKLDMLLGFIEEFGLALRQVYSYTFLMETWFLKRLARRIGLKGKRLKQPFILTVRETERRFRQFVLIESQLRMTRNIELDDVLDEAECSRALADETRATLRYLYNQKLVPFNHEVGQVYLDGYGQAVAPVMGALRASLVSTSWDRTRLILKGESLGGLGLAPSAPNEKRTLMCLVQFLKTAAPASFYRNAYTERVGRLWQWNRLTWLSWALVALLGSYALLQTAIDYFVLTDKAEQVMAKQQQFEQDKQRLQSVIHLQYDAEDMKATVEFFDQLKRVKQHGSVGRELAVLSRVVNRHPAIELTEIRWNRHPVLDEERVQVWLSGHVKGNQRYEVLLQKADAFMAGIREDSRVEQLKYVNEPLNRNAAQALAVEGRLERKTQELPFSLTYRLKVFEPLTPAPTEETP</sequence>
<gene>
    <name evidence="1" type="ORF">EPV75_03875</name>
</gene>
<evidence type="ECO:0000313" key="2">
    <source>
        <dbReference type="Proteomes" id="UP000285478"/>
    </source>
</evidence>
<proteinExistence type="predicted"/>
<dbReference type="Proteomes" id="UP000285478">
    <property type="component" value="Chromosome"/>
</dbReference>
<reference evidence="1 2" key="1">
    <citation type="journal article" date="2018" name="Environ. Microbiol.">
        <title>Genomes of ubiquitous marine and hypersaline Hydrogenovibrio, Thiomicrorhabdus and Thiomicrospira spp. encode a diversity of mechanisms to sustain chemolithoautotrophy in heterogeneous environments.</title>
        <authorList>
            <person name="Scott K.M."/>
            <person name="Williams J."/>
            <person name="Porter C.M.B."/>
            <person name="Russel S."/>
            <person name="Harmer T.L."/>
            <person name="Paul J.H."/>
            <person name="Antonen K.M."/>
            <person name="Bridges M.K."/>
            <person name="Camper G.J."/>
            <person name="Campla C.K."/>
            <person name="Casella L.G."/>
            <person name="Chase E."/>
            <person name="Conrad J.W."/>
            <person name="Cruz M.C."/>
            <person name="Dunlap D.S."/>
            <person name="Duran L."/>
            <person name="Fahsbender E.M."/>
            <person name="Goldsmith D.B."/>
            <person name="Keeley R.F."/>
            <person name="Kondoff M.R."/>
            <person name="Kussy B.I."/>
            <person name="Lane M.K."/>
            <person name="Lawler S."/>
            <person name="Leigh B.A."/>
            <person name="Lewis C."/>
            <person name="Lostal L.M."/>
            <person name="Marking D."/>
            <person name="Mancera P.A."/>
            <person name="McClenthan E.C."/>
            <person name="McIntyre E.A."/>
            <person name="Mine J.A."/>
            <person name="Modi S."/>
            <person name="Moore B.D."/>
            <person name="Morgan W.A."/>
            <person name="Nelson K.M."/>
            <person name="Nguyen K.N."/>
            <person name="Ogburn N."/>
            <person name="Parrino D.G."/>
            <person name="Pedapudi A.D."/>
            <person name="Pelham R.P."/>
            <person name="Preece A.M."/>
            <person name="Rampersad E.A."/>
            <person name="Richardson J.C."/>
            <person name="Rodgers C.M."/>
            <person name="Schaffer B.L."/>
            <person name="Sheridan N.E."/>
            <person name="Solone M.R."/>
            <person name="Staley Z.R."/>
            <person name="Tabuchi M."/>
            <person name="Waide R.J."/>
            <person name="Wanjugi P.W."/>
            <person name="Young S."/>
            <person name="Clum A."/>
            <person name="Daum C."/>
            <person name="Huntemann M."/>
            <person name="Ivanova N."/>
            <person name="Kyrpides N."/>
            <person name="Mikhailova N."/>
            <person name="Palaniappan K."/>
            <person name="Pillay M."/>
            <person name="Reddy T.B.K."/>
            <person name="Shapiro N."/>
            <person name="Stamatis D."/>
            <person name="Varghese N."/>
            <person name="Woyke T."/>
            <person name="Boden R."/>
            <person name="Freyermuth S.K."/>
            <person name="Kerfeld C.A."/>
        </authorList>
    </citation>
    <scope>NUCLEOTIDE SEQUENCE [LARGE SCALE GENOMIC DNA]</scope>
    <source>
        <strain evidence="1 2">JR-2</strain>
    </source>
</reference>